<evidence type="ECO:0000256" key="15">
    <source>
        <dbReference type="PROSITE-ProRule" id="PRU00703"/>
    </source>
</evidence>
<dbReference type="InterPro" id="IPR046342">
    <property type="entry name" value="CBS_dom_sf"/>
</dbReference>
<keyword evidence="13 14" id="KW-0472">Membrane</keyword>
<dbReference type="PANTHER" id="PTHR39188:SF3">
    <property type="entry name" value="STAGE IV SPORULATION PROTEIN FB"/>
    <property type="match status" value="1"/>
</dbReference>
<evidence type="ECO:0000256" key="2">
    <source>
        <dbReference type="ARBA" id="ARBA00007931"/>
    </source>
</evidence>
<proteinExistence type="inferred from homology"/>
<evidence type="ECO:0000256" key="10">
    <source>
        <dbReference type="ARBA" id="ARBA00022989"/>
    </source>
</evidence>
<keyword evidence="3 14" id="KW-1003">Cell membrane</keyword>
<evidence type="ECO:0000259" key="17">
    <source>
        <dbReference type="PROSITE" id="PS51371"/>
    </source>
</evidence>
<keyword evidence="19" id="KW-1185">Reference proteome</keyword>
<name>A0ABX7MZF0_9BACT</name>
<keyword evidence="4 14" id="KW-0645">Protease</keyword>
<evidence type="ECO:0000256" key="6">
    <source>
        <dbReference type="ARBA" id="ARBA00022723"/>
    </source>
</evidence>
<feature type="domain" description="CBS" evidence="17">
    <location>
        <begin position="313"/>
        <end position="371"/>
    </location>
</feature>
<feature type="coiled-coil region" evidence="16">
    <location>
        <begin position="356"/>
        <end position="383"/>
    </location>
</feature>
<keyword evidence="6 14" id="KW-0479">Metal-binding</keyword>
<evidence type="ECO:0000256" key="11">
    <source>
        <dbReference type="ARBA" id="ARBA00023049"/>
    </source>
</evidence>
<keyword evidence="12 15" id="KW-0129">CBS domain</keyword>
<dbReference type="InterPro" id="IPR008915">
    <property type="entry name" value="Peptidase_M50"/>
</dbReference>
<dbReference type="Pfam" id="PF00571">
    <property type="entry name" value="CBS"/>
    <property type="match status" value="2"/>
</dbReference>
<feature type="transmembrane region" description="Helical" evidence="14">
    <location>
        <begin position="116"/>
        <end position="140"/>
    </location>
</feature>
<dbReference type="RefSeq" id="WP_206712620.1">
    <property type="nucleotide sequence ID" value="NZ_CP071091.1"/>
</dbReference>
<organism evidence="18 19">
    <name type="scientific">Myxococcus landrumensis</name>
    <dbReference type="NCBI Taxonomy" id="2813577"/>
    <lineage>
        <taxon>Bacteria</taxon>
        <taxon>Pseudomonadati</taxon>
        <taxon>Myxococcota</taxon>
        <taxon>Myxococcia</taxon>
        <taxon>Myxococcales</taxon>
        <taxon>Cystobacterineae</taxon>
        <taxon>Myxococcaceae</taxon>
        <taxon>Myxococcus</taxon>
    </lineage>
</organism>
<evidence type="ECO:0000256" key="8">
    <source>
        <dbReference type="ARBA" id="ARBA00022801"/>
    </source>
</evidence>
<dbReference type="Gene3D" id="3.10.580.10">
    <property type="entry name" value="CBS-domain"/>
    <property type="match status" value="1"/>
</dbReference>
<evidence type="ECO:0000256" key="4">
    <source>
        <dbReference type="ARBA" id="ARBA00022670"/>
    </source>
</evidence>
<gene>
    <name evidence="18" type="ORF">JY572_20720</name>
</gene>
<feature type="transmembrane region" description="Helical" evidence="14">
    <location>
        <begin position="20"/>
        <end position="39"/>
    </location>
</feature>
<sequence length="386" mass="42297">MRETRGAWKVGSLRGIPIRVHVSLLLVLPLLAYLFSGAFRRAAEVANVPTAQVTGVVPVLWGLGVAVALFVSILIHELAHTLYALSRGGKVRSITLMMVGGVSELSEPPPRPRDEALMALVGPLASLALAGLFGLMAMAVAGTRSFHLQFACFYLAGLNLFLGLFNLLPAFPMDGGRILRALLVGKLGAVRATRVASLVGRGFAVLFAVWGMATLNPFLLVIAFFIYMGAEGEARQARMKAVLERVKVAELMTPRAVGVESGASLEQALWDLRRERRVALPVTEEGRPLGWVGVEDVRRVPDAERVLRTTREVMRPMPVVSMDENGWRALQRMVESAVPLLAVVDIEERLVGTLDADDVQRGMALLQTREERAEREARRWRQERPA</sequence>
<evidence type="ECO:0000256" key="14">
    <source>
        <dbReference type="PIRNR" id="PIRNR006404"/>
    </source>
</evidence>
<dbReference type="GO" id="GO:0008233">
    <property type="term" value="F:peptidase activity"/>
    <property type="evidence" value="ECO:0007669"/>
    <property type="project" value="UniProtKB-KW"/>
</dbReference>
<keyword evidence="8 14" id="KW-0378">Hydrolase</keyword>
<evidence type="ECO:0000256" key="1">
    <source>
        <dbReference type="ARBA" id="ARBA00004651"/>
    </source>
</evidence>
<dbReference type="CDD" id="cd06164">
    <property type="entry name" value="S2P-M50_SpoIVFB_CBS"/>
    <property type="match status" value="1"/>
</dbReference>
<accession>A0ABX7MZF0</accession>
<evidence type="ECO:0000256" key="3">
    <source>
        <dbReference type="ARBA" id="ARBA00022475"/>
    </source>
</evidence>
<dbReference type="Pfam" id="PF02163">
    <property type="entry name" value="Peptidase_M50"/>
    <property type="match status" value="2"/>
</dbReference>
<evidence type="ECO:0000256" key="12">
    <source>
        <dbReference type="ARBA" id="ARBA00023122"/>
    </source>
</evidence>
<keyword evidence="7" id="KW-0677">Repeat</keyword>
<comment type="cofactor">
    <cofactor evidence="14">
        <name>Zn(2+)</name>
        <dbReference type="ChEBI" id="CHEBI:29105"/>
    </cofactor>
    <text evidence="14">Binds 1 zinc ion per subunit.</text>
</comment>
<evidence type="ECO:0000313" key="18">
    <source>
        <dbReference type="EMBL" id="QSQ10855.1"/>
    </source>
</evidence>
<keyword evidence="16" id="KW-0175">Coiled coil</keyword>
<feature type="domain" description="CBS" evidence="17">
    <location>
        <begin position="252"/>
        <end position="307"/>
    </location>
</feature>
<dbReference type="SUPFAM" id="SSF54631">
    <property type="entry name" value="CBS-domain pair"/>
    <property type="match status" value="1"/>
</dbReference>
<dbReference type="PANTHER" id="PTHR39188">
    <property type="entry name" value="MEMBRANE-ASSOCIATED ZINC METALLOPROTEASE M50B"/>
    <property type="match status" value="1"/>
</dbReference>
<evidence type="ECO:0000256" key="13">
    <source>
        <dbReference type="ARBA" id="ARBA00023136"/>
    </source>
</evidence>
<feature type="transmembrane region" description="Helical" evidence="14">
    <location>
        <begin position="203"/>
        <end position="230"/>
    </location>
</feature>
<feature type="transmembrane region" description="Helical" evidence="14">
    <location>
        <begin position="59"/>
        <end position="85"/>
    </location>
</feature>
<dbReference type="Proteomes" id="UP000663090">
    <property type="component" value="Chromosome"/>
</dbReference>
<comment type="subcellular location">
    <subcellularLocation>
        <location evidence="1 14">Cell membrane</location>
        <topology evidence="1 14">Multi-pass membrane protein</topology>
    </subcellularLocation>
</comment>
<evidence type="ECO:0000313" key="19">
    <source>
        <dbReference type="Proteomes" id="UP000663090"/>
    </source>
</evidence>
<evidence type="ECO:0000256" key="7">
    <source>
        <dbReference type="ARBA" id="ARBA00022737"/>
    </source>
</evidence>
<keyword evidence="9 14" id="KW-0862">Zinc</keyword>
<dbReference type="GO" id="GO:0006508">
    <property type="term" value="P:proteolysis"/>
    <property type="evidence" value="ECO:0007669"/>
    <property type="project" value="UniProtKB-KW"/>
</dbReference>
<dbReference type="InterPro" id="IPR000644">
    <property type="entry name" value="CBS_dom"/>
</dbReference>
<feature type="transmembrane region" description="Helical" evidence="14">
    <location>
        <begin position="146"/>
        <end position="167"/>
    </location>
</feature>
<keyword evidence="11 14" id="KW-0482">Metalloprotease</keyword>
<reference evidence="18 19" key="1">
    <citation type="submission" date="2021-02" db="EMBL/GenBank/DDBJ databases">
        <title>De Novo genome assembly of isolated myxobacteria.</title>
        <authorList>
            <person name="Stevens D.C."/>
        </authorList>
    </citation>
    <scope>NUCLEOTIDE SEQUENCE [LARGE SCALE GENOMIC DNA]</scope>
    <source>
        <strain evidence="18 19">SCHIC003</strain>
    </source>
</reference>
<dbReference type="PROSITE" id="PS51371">
    <property type="entry name" value="CBS"/>
    <property type="match status" value="2"/>
</dbReference>
<evidence type="ECO:0000256" key="5">
    <source>
        <dbReference type="ARBA" id="ARBA00022692"/>
    </source>
</evidence>
<dbReference type="InterPro" id="IPR016483">
    <property type="entry name" value="UCP006404_Pept_M50_CBS"/>
</dbReference>
<evidence type="ECO:0000256" key="16">
    <source>
        <dbReference type="SAM" id="Coils"/>
    </source>
</evidence>
<keyword evidence="10 14" id="KW-1133">Transmembrane helix</keyword>
<keyword evidence="5 14" id="KW-0812">Transmembrane</keyword>
<dbReference type="PIRSF" id="PIRSF006404">
    <property type="entry name" value="UCP006404_Pept_M50_CBS"/>
    <property type="match status" value="1"/>
</dbReference>
<protein>
    <recommendedName>
        <fullName evidence="14">Zinc metalloprotease</fullName>
    </recommendedName>
</protein>
<evidence type="ECO:0000256" key="9">
    <source>
        <dbReference type="ARBA" id="ARBA00022833"/>
    </source>
</evidence>
<comment type="similarity">
    <text evidence="2 14">Belongs to the peptidase M50B family.</text>
</comment>
<dbReference type="EMBL" id="CP071091">
    <property type="protein sequence ID" value="QSQ10855.1"/>
    <property type="molecule type" value="Genomic_DNA"/>
</dbReference>